<dbReference type="AlphaFoldDB" id="F8FRJ1"/>
<evidence type="ECO:0000313" key="2">
    <source>
        <dbReference type="Proteomes" id="UP000006620"/>
    </source>
</evidence>
<dbReference type="Proteomes" id="UP000006620">
    <property type="component" value="Chromosome"/>
</dbReference>
<dbReference type="EMBL" id="CP002869">
    <property type="protein sequence ID" value="AEI40548.1"/>
    <property type="molecule type" value="Genomic_DNA"/>
</dbReference>
<dbReference type="HOGENOM" id="CLU_3219494_0_0_9"/>
<name>F8FRJ1_PAEMK</name>
<accession>F8FRJ1</accession>
<organism evidence="1 2">
    <name type="scientific">Paenibacillus mucilaginosus (strain KNP414)</name>
    <dbReference type="NCBI Taxonomy" id="1036673"/>
    <lineage>
        <taxon>Bacteria</taxon>
        <taxon>Bacillati</taxon>
        <taxon>Bacillota</taxon>
        <taxon>Bacilli</taxon>
        <taxon>Bacillales</taxon>
        <taxon>Paenibacillaceae</taxon>
        <taxon>Paenibacillus</taxon>
    </lineage>
</organism>
<protein>
    <submittedName>
        <fullName evidence="1">Uncharacterized protein</fullName>
    </submittedName>
</protein>
<gene>
    <name evidence="1" type="ordered locus">KNP414_01987</name>
</gene>
<proteinExistence type="predicted"/>
<reference evidence="2" key="1">
    <citation type="submission" date="2011-06" db="EMBL/GenBank/DDBJ databases">
        <title>Complete genome sequence of Paenibacillus mucilaginosus KNP414.</title>
        <authorList>
            <person name="Wang J."/>
            <person name="Hu S."/>
            <person name="Hu X."/>
            <person name="Zhang B."/>
            <person name="Dong D."/>
            <person name="Zhang S."/>
            <person name="Zhao K."/>
            <person name="Wu D."/>
        </authorList>
    </citation>
    <scope>NUCLEOTIDE SEQUENCE [LARGE SCALE GENOMIC DNA]</scope>
    <source>
        <strain evidence="2">KNP414</strain>
    </source>
</reference>
<dbReference type="KEGG" id="pms:KNP414_01987"/>
<evidence type="ECO:0000313" key="1">
    <source>
        <dbReference type="EMBL" id="AEI40548.1"/>
    </source>
</evidence>
<reference evidence="1 2" key="2">
    <citation type="journal article" date="2013" name="Genome Announc.">
        <title>Genome Sequence of Growth-Improving Paenibacillus mucilaginosus Strain KNP414.</title>
        <authorList>
            <person name="Lu J.J."/>
            <person name="Wang J.F."/>
            <person name="Hu X.F."/>
        </authorList>
    </citation>
    <scope>NUCLEOTIDE SEQUENCE [LARGE SCALE GENOMIC DNA]</scope>
    <source>
        <strain evidence="1 2">KNP414</strain>
    </source>
</reference>
<sequence>MISWERNAKSFNIMKDRGMPWFYGACRFPLQRRMCGGDGDEFAV</sequence>